<keyword evidence="2" id="KW-0326">Glycosidase</keyword>
<dbReference type="EMBL" id="PRLG01000015">
    <property type="protein sequence ID" value="PYY29646.1"/>
    <property type="molecule type" value="Genomic_DNA"/>
</dbReference>
<accession>A0A2W0CAP6</accession>
<organism evidence="2 3">
    <name type="scientific">Paenibacillus illinoisensis</name>
    <dbReference type="NCBI Taxonomy" id="59845"/>
    <lineage>
        <taxon>Bacteria</taxon>
        <taxon>Bacillati</taxon>
        <taxon>Bacillota</taxon>
        <taxon>Bacilli</taxon>
        <taxon>Bacillales</taxon>
        <taxon>Paenibacillaceae</taxon>
        <taxon>Paenibacillus</taxon>
    </lineage>
</organism>
<comment type="caution">
    <text evidence="2">The sequence shown here is derived from an EMBL/GenBank/DDBJ whole genome shotgun (WGS) entry which is preliminary data.</text>
</comment>
<evidence type="ECO:0000313" key="3">
    <source>
        <dbReference type="Proteomes" id="UP000247459"/>
    </source>
</evidence>
<proteinExistence type="predicted"/>
<keyword evidence="2" id="KW-0378">Hydrolase</keyword>
<dbReference type="PANTHER" id="PTHR43308:SF5">
    <property type="entry name" value="S-LAYER PROTEIN _ PEPTIDOGLYCAN ENDO-BETA-N-ACETYLGLUCOSAMINIDASE"/>
    <property type="match status" value="1"/>
</dbReference>
<dbReference type="PANTHER" id="PTHR43308">
    <property type="entry name" value="OUTER MEMBRANE PROTEIN ALPHA-RELATED"/>
    <property type="match status" value="1"/>
</dbReference>
<feature type="domain" description="SLH" evidence="1">
    <location>
        <begin position="170"/>
        <end position="228"/>
    </location>
</feature>
<feature type="domain" description="SLH" evidence="1">
    <location>
        <begin position="42"/>
        <end position="101"/>
    </location>
</feature>
<evidence type="ECO:0000259" key="1">
    <source>
        <dbReference type="PROSITE" id="PS51272"/>
    </source>
</evidence>
<protein>
    <submittedName>
        <fullName evidence="2">Ig domain protein</fullName>
        <ecNumber evidence="2">3.2.1.91</ecNumber>
    </submittedName>
</protein>
<dbReference type="AlphaFoldDB" id="A0A2W0CAP6"/>
<dbReference type="EC" id="3.2.1.91" evidence="2"/>
<gene>
    <name evidence="2" type="ORF">PIL02S_01846</name>
</gene>
<dbReference type="GO" id="GO:0016162">
    <property type="term" value="F:cellulose 1,4-beta-cellobiosidase activity"/>
    <property type="evidence" value="ECO:0007669"/>
    <property type="project" value="UniProtKB-EC"/>
</dbReference>
<dbReference type="Pfam" id="PF00395">
    <property type="entry name" value="SLH"/>
    <property type="match status" value="3"/>
</dbReference>
<sequence length="228" mass="24380">MVAFTLNNVGAAQAVVGGKYDASTKMFEFNMQQNGMFGVLGVNVAFKDLINVNWAVEGIEALAARGAIEGTGAGEFNPTSQVTRAEFLKTLMNSFDLLDETAKPSFSDVKEGTWYSTTIASAHKLGIVKGNADGSFGPNEPITREEMAVMIYRLAGNLNVTLPSEGEEVSAKFADLKNLSLESSAAIEAVRKGGLITGMPDGRFDPKGQTTRAQAVTVIYRLLTNLEK</sequence>
<dbReference type="InterPro" id="IPR001119">
    <property type="entry name" value="SLH_dom"/>
</dbReference>
<evidence type="ECO:0000313" key="2">
    <source>
        <dbReference type="EMBL" id="PYY29646.1"/>
    </source>
</evidence>
<feature type="domain" description="SLH" evidence="1">
    <location>
        <begin position="102"/>
        <end position="165"/>
    </location>
</feature>
<dbReference type="Proteomes" id="UP000247459">
    <property type="component" value="Unassembled WGS sequence"/>
</dbReference>
<reference evidence="2 3" key="1">
    <citation type="submission" date="2018-01" db="EMBL/GenBank/DDBJ databases">
        <title>Genome sequence of the PGP bacterium Paenibacillus illinoisensis E3.</title>
        <authorList>
            <person name="Rolli E."/>
            <person name="Marasco R."/>
            <person name="Bessem C."/>
            <person name="Michoud G."/>
            <person name="Gaiarsa S."/>
            <person name="Borin S."/>
            <person name="Daffonchio D."/>
        </authorList>
    </citation>
    <scope>NUCLEOTIDE SEQUENCE [LARGE SCALE GENOMIC DNA]</scope>
    <source>
        <strain evidence="2 3">E3</strain>
    </source>
</reference>
<name>A0A2W0CAP6_9BACL</name>
<dbReference type="PROSITE" id="PS51272">
    <property type="entry name" value="SLH"/>
    <property type="match status" value="3"/>
</dbReference>
<dbReference type="InterPro" id="IPR051465">
    <property type="entry name" value="Cell_Envelope_Struct_Comp"/>
</dbReference>